<comment type="caution">
    <text evidence="1">The sequence shown here is derived from an EMBL/GenBank/DDBJ whole genome shotgun (WGS) entry which is preliminary data.</text>
</comment>
<protein>
    <recommendedName>
        <fullName evidence="3">Tubby C-terminal-like domain-containing protein</fullName>
    </recommendedName>
</protein>
<sequence length="232" mass="25591">MNNNMDYLQAPIRCVHLIKEESWTRCSYKITTPDGLSCLYTVAISDGTPKVTLTRHLQPIPYTRPASSISRLSGQFSLSGLLGQSRHRQQQQQAGQSSNDYVVGTANFHITASSKIDISLSTNQAITMRRPDSFSSKRRFESLTPLGTLEWKSGGGALGSLVTSDLKLVDMSGRTVARYEKQSSLRSGRSEQITLLVPELDGFLDIVILTCMATIEYRRISDEIVEEVAGGI</sequence>
<gene>
    <name evidence="1" type="ORF">GX51_07802</name>
</gene>
<proteinExistence type="predicted"/>
<accession>A0A2B7WIU8</accession>
<organism evidence="1 2">
    <name type="scientific">Blastomyces parvus</name>
    <dbReference type="NCBI Taxonomy" id="2060905"/>
    <lineage>
        <taxon>Eukaryota</taxon>
        <taxon>Fungi</taxon>
        <taxon>Dikarya</taxon>
        <taxon>Ascomycota</taxon>
        <taxon>Pezizomycotina</taxon>
        <taxon>Eurotiomycetes</taxon>
        <taxon>Eurotiomycetidae</taxon>
        <taxon>Onygenales</taxon>
        <taxon>Ajellomycetaceae</taxon>
        <taxon>Blastomyces</taxon>
    </lineage>
</organism>
<evidence type="ECO:0008006" key="3">
    <source>
        <dbReference type="Google" id="ProtNLM"/>
    </source>
</evidence>
<reference evidence="1 2" key="1">
    <citation type="submission" date="2017-10" db="EMBL/GenBank/DDBJ databases">
        <title>Comparative genomics in systemic dimorphic fungi from Ajellomycetaceae.</title>
        <authorList>
            <person name="Munoz J.F."/>
            <person name="Mcewen J.G."/>
            <person name="Clay O.K."/>
            <person name="Cuomo C.A."/>
        </authorList>
    </citation>
    <scope>NUCLEOTIDE SEQUENCE [LARGE SCALE GENOMIC DNA]</scope>
    <source>
        <strain evidence="1 2">UAMH130</strain>
    </source>
</reference>
<keyword evidence="2" id="KW-1185">Reference proteome</keyword>
<evidence type="ECO:0000313" key="1">
    <source>
        <dbReference type="EMBL" id="PGG96468.1"/>
    </source>
</evidence>
<dbReference type="Proteomes" id="UP000224080">
    <property type="component" value="Unassembled WGS sequence"/>
</dbReference>
<evidence type="ECO:0000313" key="2">
    <source>
        <dbReference type="Proteomes" id="UP000224080"/>
    </source>
</evidence>
<dbReference type="EMBL" id="PDNC01000175">
    <property type="protein sequence ID" value="PGG96468.1"/>
    <property type="molecule type" value="Genomic_DNA"/>
</dbReference>
<dbReference type="OrthoDB" id="4725912at2759"/>
<dbReference type="AlphaFoldDB" id="A0A2B7WIU8"/>
<name>A0A2B7WIU8_9EURO</name>